<dbReference type="Proteomes" id="UP000609726">
    <property type="component" value="Unassembled WGS sequence"/>
</dbReference>
<evidence type="ECO:0008006" key="4">
    <source>
        <dbReference type="Google" id="ProtNLM"/>
    </source>
</evidence>
<proteinExistence type="predicted"/>
<feature type="chain" id="PRO_5046246175" description="Lipoprotein" evidence="1">
    <location>
        <begin position="19"/>
        <end position="208"/>
    </location>
</feature>
<dbReference type="RefSeq" id="WP_166882299.1">
    <property type="nucleotide sequence ID" value="NZ_WHJH01000081.1"/>
</dbReference>
<evidence type="ECO:0000313" key="3">
    <source>
        <dbReference type="Proteomes" id="UP000609726"/>
    </source>
</evidence>
<organism evidence="2 3">
    <name type="scientific">Massilia mucilaginosa</name>
    <dbReference type="NCBI Taxonomy" id="2609282"/>
    <lineage>
        <taxon>Bacteria</taxon>
        <taxon>Pseudomonadati</taxon>
        <taxon>Pseudomonadota</taxon>
        <taxon>Betaproteobacteria</taxon>
        <taxon>Burkholderiales</taxon>
        <taxon>Oxalobacteraceae</taxon>
        <taxon>Telluria group</taxon>
        <taxon>Massilia</taxon>
    </lineage>
</organism>
<accession>A0ABX0P4C2</accession>
<dbReference type="EMBL" id="WHJH01000081">
    <property type="protein sequence ID" value="NHZ93615.1"/>
    <property type="molecule type" value="Genomic_DNA"/>
</dbReference>
<keyword evidence="3" id="KW-1185">Reference proteome</keyword>
<evidence type="ECO:0000313" key="2">
    <source>
        <dbReference type="EMBL" id="NHZ93615.1"/>
    </source>
</evidence>
<comment type="caution">
    <text evidence="2">The sequence shown here is derived from an EMBL/GenBank/DDBJ whole genome shotgun (WGS) entry which is preliminary data.</text>
</comment>
<name>A0ABX0P4C2_9BURK</name>
<sequence>MMTYPVTPRAGSVRSLFAACLLAGSALLTGCVSPMYLDTATKQVPVSDMKKVADPKPVQLTFEFLTHGAPAAGPTNFLKETVTTQIKESGLFAPEGSAAPAGILMVSLNNVKVGDDPTGKAFLTGMTFGLAGTAVTDGYVCTVSYLPAGQAKPIVKVARHAIHVTLGNASPPPTAGKPMEHELAVKTMTREVLSNALRDLSFDPAFNP</sequence>
<keyword evidence="1" id="KW-0732">Signal</keyword>
<protein>
    <recommendedName>
        <fullName evidence="4">Lipoprotein</fullName>
    </recommendedName>
</protein>
<evidence type="ECO:0000256" key="1">
    <source>
        <dbReference type="SAM" id="SignalP"/>
    </source>
</evidence>
<reference evidence="2 3" key="1">
    <citation type="submission" date="2019-10" db="EMBL/GenBank/DDBJ databases">
        <title>Taxonomy of Antarctic Massilia spp.: description of Massilia rubra sp. nov., Massilia aquatica sp. nov., Massilia mucilaginosa sp. nov., Massilia frigida sp. nov. isolated from streams, lakes and regoliths.</title>
        <authorList>
            <person name="Holochova P."/>
            <person name="Sedlacek I."/>
            <person name="Kralova S."/>
            <person name="Maslanova I."/>
            <person name="Busse H.-J."/>
            <person name="Stankova E."/>
            <person name="Vrbovska V."/>
            <person name="Kovarovic V."/>
            <person name="Bartak M."/>
            <person name="Svec P."/>
            <person name="Pantucek R."/>
        </authorList>
    </citation>
    <scope>NUCLEOTIDE SEQUENCE [LARGE SCALE GENOMIC DNA]</scope>
    <source>
        <strain evidence="2 3">CCM 8733</strain>
    </source>
</reference>
<feature type="signal peptide" evidence="1">
    <location>
        <begin position="1"/>
        <end position="18"/>
    </location>
</feature>
<gene>
    <name evidence="2" type="ORF">F2P45_32145</name>
</gene>